<organism evidence="2 3">
    <name type="scientific">Isobaculum melis</name>
    <dbReference type="NCBI Taxonomy" id="142588"/>
    <lineage>
        <taxon>Bacteria</taxon>
        <taxon>Bacillati</taxon>
        <taxon>Bacillota</taxon>
        <taxon>Bacilli</taxon>
        <taxon>Lactobacillales</taxon>
        <taxon>Carnobacteriaceae</taxon>
        <taxon>Isobaculum</taxon>
    </lineage>
</organism>
<dbReference type="STRING" id="142588.SAMN04488559_11714"/>
<sequence>MNIHNKKWKKYFLPILGLVMMFFAINGFSSTSKNISAKSNDGGAPIVINANLAQAFVLPFNDIGLKEPRLQGLPAYANSVQGNKRELTFEKGKLYAVSTRVMDEARETMTLPNNRSFVLYRSVNHPSGQVAAWYIAILDKDGNIIKKASLSNPNLSSEYNFQQPLTMNEAYRFAGGVGITKVSETPNETIVTIPYTSGSGNQTKISFKNIVITRNNQISYREITAETLQGMGSGDNQFWGVTMGPTGAITGNWNSSNGNKLNVTPRWYHINPQTGKLTKKIVTNMAKPSLPTAQELGFPINDTVTITPQGGYGLADGNFLVQSNHAGSANAYKVSLTLFDGKGERKAYVFESGLQGVTAPQFTYIRSLSNDKVLYFTLGGNNTTTKLYRVESGTNRIDLVKQYPNRTSIVFTNFSDPKYPNVKYIGIGFLENKAGELGAFIDSGTFMGYFDQNFSPYLVKNEKKSSSTSPVLYKTLDYQEGVLTVGGKMANNSTFVKYPFPMNIYQSKINSGQIYDAFFGTFKVLEDYAPAMDVGENIIVNLEDPVAHGSNSQQLDQWLLTGSKTGKLTDKTGIKAYDMFDLGEGELTQAWLNSRINRNPNNLSLPIDWTALGYQPNSRGPQEVTYFVTDSLKQVTVSSKIINRVDSDTVVSGKGAMAASNFAIHVNDLDQLTTISAKNHAKLLAWELDTGKIADDGTAGKNGVFLDQVQLQTIKNVKKAYQALKEDGDKSLLIKPYPLKMMYLTPNYEVIERNITIFVTDDTTEVDERNKVVIYGFDFKESLKKVAGLSSADVVALSKGSAWNYTMNRDKGENNAYPVKNITANVTDPVHPTNPALTGLNHVTTVGDYKVKLTYQKTSNHKVTAHIYDDFSTIHIRQIILNEASNLVIPSKGFLMIENIKNQAATDIASNSHITSLSEAAGKKQSFTDIRLEMTYNYWWYRISPIIPEYYQYAGYVATITNQTHDESKKTATLPILDFKKSNEYWVTIYLNPVTENVKSYSWDYQTNKFGKMKP</sequence>
<dbReference type="OrthoDB" id="2056845at2"/>
<proteinExistence type="predicted"/>
<accession>A0A1H9TV87</accession>
<dbReference type="AlphaFoldDB" id="A0A1H9TV87"/>
<keyword evidence="1" id="KW-1133">Transmembrane helix</keyword>
<evidence type="ECO:0000256" key="1">
    <source>
        <dbReference type="SAM" id="Phobius"/>
    </source>
</evidence>
<dbReference type="Proteomes" id="UP000198948">
    <property type="component" value="Unassembled WGS sequence"/>
</dbReference>
<keyword evidence="3" id="KW-1185">Reference proteome</keyword>
<keyword evidence="1" id="KW-0812">Transmembrane</keyword>
<dbReference type="EMBL" id="FOHA01000017">
    <property type="protein sequence ID" value="SES01270.1"/>
    <property type="molecule type" value="Genomic_DNA"/>
</dbReference>
<keyword evidence="1" id="KW-0472">Membrane</keyword>
<name>A0A1H9TV87_9LACT</name>
<protein>
    <submittedName>
        <fullName evidence="2">Uncharacterized protein</fullName>
    </submittedName>
</protein>
<gene>
    <name evidence="2" type="ORF">SAMN04488559_11714</name>
</gene>
<feature type="transmembrane region" description="Helical" evidence="1">
    <location>
        <begin position="12"/>
        <end position="29"/>
    </location>
</feature>
<evidence type="ECO:0000313" key="3">
    <source>
        <dbReference type="Proteomes" id="UP000198948"/>
    </source>
</evidence>
<dbReference type="RefSeq" id="WP_092653411.1">
    <property type="nucleotide sequence ID" value="NZ_FOHA01000017.1"/>
</dbReference>
<evidence type="ECO:0000313" key="2">
    <source>
        <dbReference type="EMBL" id="SES01270.1"/>
    </source>
</evidence>
<reference evidence="2 3" key="1">
    <citation type="submission" date="2016-10" db="EMBL/GenBank/DDBJ databases">
        <authorList>
            <person name="de Groot N.N."/>
        </authorList>
    </citation>
    <scope>NUCLEOTIDE SEQUENCE [LARGE SCALE GENOMIC DNA]</scope>
    <source>
        <strain evidence="2 3">DSM 13760</strain>
    </source>
</reference>